<evidence type="ECO:0000259" key="9">
    <source>
        <dbReference type="PROSITE" id="PS50089"/>
    </source>
</evidence>
<keyword evidence="3 7" id="KW-0479">Metal-binding</keyword>
<evidence type="ECO:0000256" key="4">
    <source>
        <dbReference type="ARBA" id="ARBA00022737"/>
    </source>
</evidence>
<keyword evidence="5 7" id="KW-0863">Zinc-finger</keyword>
<evidence type="ECO:0000259" key="11">
    <source>
        <dbReference type="PROSITE" id="PS50145"/>
    </source>
</evidence>
<evidence type="ECO:0000256" key="1">
    <source>
        <dbReference type="ARBA" id="ARBA00004496"/>
    </source>
</evidence>
<dbReference type="InterPro" id="IPR017907">
    <property type="entry name" value="Znf_RING_CS"/>
</dbReference>
<dbReference type="SUPFAM" id="SSF49599">
    <property type="entry name" value="TRAF domain-like"/>
    <property type="match status" value="2"/>
</dbReference>
<dbReference type="PROSITE" id="PS50145">
    <property type="entry name" value="ZF_TRAF"/>
    <property type="match status" value="2"/>
</dbReference>
<dbReference type="PANTHER" id="PTHR10131">
    <property type="entry name" value="TNF RECEPTOR ASSOCIATED FACTOR"/>
    <property type="match status" value="1"/>
</dbReference>
<feature type="domain" description="RING-type" evidence="9">
    <location>
        <begin position="21"/>
        <end position="63"/>
    </location>
</feature>
<feature type="coiled-coil region" evidence="8">
    <location>
        <begin position="230"/>
        <end position="264"/>
    </location>
</feature>
<dbReference type="PIRSF" id="PIRSF015614">
    <property type="entry name" value="TRAF"/>
    <property type="match status" value="1"/>
</dbReference>
<comment type="subcellular location">
    <subcellularLocation>
        <location evidence="1">Cytoplasm</location>
    </subcellularLocation>
</comment>
<dbReference type="GO" id="GO:0043122">
    <property type="term" value="P:regulation of canonical NF-kappaB signal transduction"/>
    <property type="evidence" value="ECO:0007669"/>
    <property type="project" value="TreeGrafter"/>
</dbReference>
<evidence type="ECO:0000256" key="6">
    <source>
        <dbReference type="ARBA" id="ARBA00022833"/>
    </source>
</evidence>
<dbReference type="OrthoDB" id="4788989at2759"/>
<dbReference type="Gene3D" id="2.60.210.10">
    <property type="entry name" value="Apoptosis, Tumor Necrosis Factor Receptor Associated Protein 2, Chain A"/>
    <property type="match status" value="1"/>
</dbReference>
<dbReference type="InterPro" id="IPR001293">
    <property type="entry name" value="Znf_TRAF"/>
</dbReference>
<keyword evidence="4" id="KW-0677">Repeat</keyword>
<feature type="domain" description="MATH" evidence="10">
    <location>
        <begin position="273"/>
        <end position="415"/>
    </location>
</feature>
<evidence type="ECO:0000256" key="5">
    <source>
        <dbReference type="ARBA" id="ARBA00022771"/>
    </source>
</evidence>
<dbReference type="PROSITE" id="PS50089">
    <property type="entry name" value="ZF_RING_2"/>
    <property type="match status" value="1"/>
</dbReference>
<proteinExistence type="predicted"/>
<dbReference type="InterPro" id="IPR001841">
    <property type="entry name" value="Znf_RING"/>
</dbReference>
<evidence type="ECO:0000256" key="7">
    <source>
        <dbReference type="PROSITE-ProRule" id="PRU00207"/>
    </source>
</evidence>
<keyword evidence="2" id="KW-0963">Cytoplasm</keyword>
<reference evidence="12" key="1">
    <citation type="submission" date="2021-01" db="UniProtKB">
        <authorList>
            <consortium name="EnsemblMetazoa"/>
        </authorList>
    </citation>
    <scope>IDENTIFICATION</scope>
</reference>
<evidence type="ECO:0000259" key="10">
    <source>
        <dbReference type="PROSITE" id="PS50144"/>
    </source>
</evidence>
<dbReference type="PROSITE" id="PS50144">
    <property type="entry name" value="MATH"/>
    <property type="match status" value="1"/>
</dbReference>
<keyword evidence="6 7" id="KW-0862">Zinc</keyword>
<protein>
    <submittedName>
        <fullName evidence="12">Uncharacterized protein</fullName>
    </submittedName>
</protein>
<dbReference type="PROSITE" id="PS00518">
    <property type="entry name" value="ZF_RING_1"/>
    <property type="match status" value="1"/>
</dbReference>
<dbReference type="GO" id="GO:0042981">
    <property type="term" value="P:regulation of apoptotic process"/>
    <property type="evidence" value="ECO:0007669"/>
    <property type="project" value="InterPro"/>
</dbReference>
<dbReference type="GO" id="GO:0007165">
    <property type="term" value="P:signal transduction"/>
    <property type="evidence" value="ECO:0007669"/>
    <property type="project" value="InterPro"/>
</dbReference>
<dbReference type="SMART" id="SM00184">
    <property type="entry name" value="RING"/>
    <property type="match status" value="1"/>
</dbReference>
<dbReference type="Proteomes" id="UP000594262">
    <property type="component" value="Unplaced"/>
</dbReference>
<keyword evidence="8" id="KW-0175">Coiled coil</keyword>
<feature type="domain" description="TRAF-type" evidence="11">
    <location>
        <begin position="104"/>
        <end position="150"/>
    </location>
</feature>
<dbReference type="EnsemblMetazoa" id="CLYHEMT010168.2">
    <property type="protein sequence ID" value="CLYHEMP010168.2"/>
    <property type="gene ID" value="CLYHEMG010168"/>
</dbReference>
<dbReference type="GO" id="GO:0008270">
    <property type="term" value="F:zinc ion binding"/>
    <property type="evidence" value="ECO:0007669"/>
    <property type="project" value="UniProtKB-KW"/>
</dbReference>
<name>A0A7M5VEM7_9CNID</name>
<evidence type="ECO:0000313" key="13">
    <source>
        <dbReference type="Proteomes" id="UP000594262"/>
    </source>
</evidence>
<accession>A0A7M5VEM7</accession>
<dbReference type="GO" id="GO:0005737">
    <property type="term" value="C:cytoplasm"/>
    <property type="evidence" value="ECO:0007669"/>
    <property type="project" value="UniProtKB-SubCell"/>
</dbReference>
<evidence type="ECO:0000256" key="3">
    <source>
        <dbReference type="ARBA" id="ARBA00022723"/>
    </source>
</evidence>
<dbReference type="InterPro" id="IPR012227">
    <property type="entry name" value="TNF_rcpt-assoc_TRAF_met"/>
</dbReference>
<dbReference type="Pfam" id="PF22486">
    <property type="entry name" value="MATH_2"/>
    <property type="match status" value="1"/>
</dbReference>
<dbReference type="PANTHER" id="PTHR10131:SF94">
    <property type="entry name" value="TNF RECEPTOR-ASSOCIATED FACTOR 4"/>
    <property type="match status" value="1"/>
</dbReference>
<dbReference type="Pfam" id="PF02176">
    <property type="entry name" value="zf-TRAF"/>
    <property type="match status" value="1"/>
</dbReference>
<dbReference type="InterPro" id="IPR013083">
    <property type="entry name" value="Znf_RING/FYVE/PHD"/>
</dbReference>
<dbReference type="InterPro" id="IPR008974">
    <property type="entry name" value="TRAF-like"/>
</dbReference>
<dbReference type="Gene3D" id="3.30.40.10">
    <property type="entry name" value="Zinc/RING finger domain, C3HC4 (zinc finger)"/>
    <property type="match status" value="4"/>
</dbReference>
<sequence length="422" mass="50153">MNEMGGYDVEFLHEQFDDMKCSICLLVLREPMQADECGHRFCKSCLVNIRKSGEKKYTCPQDRTKIRVFRDKGREREILNRFVKCIHHKEGCCWAKALRELENHKKVCDFEEIVCPFNDCGDRFQRRFLAKHNKEDCLYRTMLCPFCDEEYSFHLEQEHIVECVYLPICCDYCQAQEIPRYKMETHLIQKCAKAPTECGFAHLGCEKRMLMYDIGKHNQNFSVQHMNLALQKIHEQQSEIRKMADDLQNQKAEIMRLNESLLTECWKTNVTKSDRHLWKIMGFSNEVKKVHEWKRDNIQTISFYTFQGYHIKVDLYPNYRSGKHLAIFAYTVVGEFDEDLKWPMDKTTLKFTVLIKDRRSWATVYRITTDKNHYKIAAFQKPPHIAPCFGTTQFIKHRSLSEFLYNDSLTIKITVINHVLNN</sequence>
<keyword evidence="13" id="KW-1185">Reference proteome</keyword>
<dbReference type="InterPro" id="IPR002083">
    <property type="entry name" value="MATH/TRAF_dom"/>
</dbReference>
<feature type="zinc finger region" description="TRAF-type" evidence="7">
    <location>
        <begin position="154"/>
        <end position="209"/>
    </location>
</feature>
<evidence type="ECO:0000256" key="2">
    <source>
        <dbReference type="ARBA" id="ARBA00022490"/>
    </source>
</evidence>
<organism evidence="12 13">
    <name type="scientific">Clytia hemisphaerica</name>
    <dbReference type="NCBI Taxonomy" id="252671"/>
    <lineage>
        <taxon>Eukaryota</taxon>
        <taxon>Metazoa</taxon>
        <taxon>Cnidaria</taxon>
        <taxon>Hydrozoa</taxon>
        <taxon>Hydroidolina</taxon>
        <taxon>Leptothecata</taxon>
        <taxon>Obeliida</taxon>
        <taxon>Clytiidae</taxon>
        <taxon>Clytia</taxon>
    </lineage>
</organism>
<feature type="domain" description="TRAF-type" evidence="11">
    <location>
        <begin position="154"/>
        <end position="209"/>
    </location>
</feature>
<dbReference type="InterPro" id="IPR018957">
    <property type="entry name" value="Znf_C3HC4_RING-type"/>
</dbReference>
<feature type="zinc finger region" description="TRAF-type" evidence="7">
    <location>
        <begin position="104"/>
        <end position="150"/>
    </location>
</feature>
<evidence type="ECO:0000256" key="8">
    <source>
        <dbReference type="SAM" id="Coils"/>
    </source>
</evidence>
<dbReference type="AlphaFoldDB" id="A0A7M5VEM7"/>
<dbReference type="SUPFAM" id="SSF57850">
    <property type="entry name" value="RING/U-box"/>
    <property type="match status" value="1"/>
</dbReference>
<evidence type="ECO:0000313" key="12">
    <source>
        <dbReference type="EnsemblMetazoa" id="CLYHEMP010168.2"/>
    </source>
</evidence>
<dbReference type="Pfam" id="PF00097">
    <property type="entry name" value="zf-C3HC4"/>
    <property type="match status" value="1"/>
</dbReference>